<gene>
    <name evidence="1" type="ORF">PMAYCL1PPCAC_30366</name>
</gene>
<dbReference type="Proteomes" id="UP001328107">
    <property type="component" value="Unassembled WGS sequence"/>
</dbReference>
<dbReference type="AlphaFoldDB" id="A0AAN5DAZ1"/>
<comment type="caution">
    <text evidence="1">The sequence shown here is derived from an EMBL/GenBank/DDBJ whole genome shotgun (WGS) entry which is preliminary data.</text>
</comment>
<dbReference type="EMBL" id="BTRK01000006">
    <property type="protein sequence ID" value="GMR60171.1"/>
    <property type="molecule type" value="Genomic_DNA"/>
</dbReference>
<organism evidence="1 2">
    <name type="scientific">Pristionchus mayeri</name>
    <dbReference type="NCBI Taxonomy" id="1317129"/>
    <lineage>
        <taxon>Eukaryota</taxon>
        <taxon>Metazoa</taxon>
        <taxon>Ecdysozoa</taxon>
        <taxon>Nematoda</taxon>
        <taxon>Chromadorea</taxon>
        <taxon>Rhabditida</taxon>
        <taxon>Rhabditina</taxon>
        <taxon>Diplogasteromorpha</taxon>
        <taxon>Diplogasteroidea</taxon>
        <taxon>Neodiplogasteridae</taxon>
        <taxon>Pristionchus</taxon>
    </lineage>
</organism>
<keyword evidence="2" id="KW-1185">Reference proteome</keyword>
<accession>A0AAN5DAZ1</accession>
<protein>
    <submittedName>
        <fullName evidence="1">Uncharacterized protein</fullName>
    </submittedName>
</protein>
<sequence length="147" mass="16701">MGRINENCNIFRTGFRKEFLQPITVGTRVFFIGGVGIEDEATKSISRISILELRPTLFDLAAVALMRDPERKRLARRILPRKIIEGLIQRRILNEEEENEDELKMKERVENGIISTIDVSQGEASNIPAAHVGYEGEEIPAKRNRLG</sequence>
<evidence type="ECO:0000313" key="2">
    <source>
        <dbReference type="Proteomes" id="UP001328107"/>
    </source>
</evidence>
<evidence type="ECO:0000313" key="1">
    <source>
        <dbReference type="EMBL" id="GMR60171.1"/>
    </source>
</evidence>
<proteinExistence type="predicted"/>
<reference evidence="2" key="1">
    <citation type="submission" date="2022-10" db="EMBL/GenBank/DDBJ databases">
        <title>Genome assembly of Pristionchus species.</title>
        <authorList>
            <person name="Yoshida K."/>
            <person name="Sommer R.J."/>
        </authorList>
    </citation>
    <scope>NUCLEOTIDE SEQUENCE [LARGE SCALE GENOMIC DNA]</scope>
    <source>
        <strain evidence="2">RS5460</strain>
    </source>
</reference>
<name>A0AAN5DAZ1_9BILA</name>